<feature type="compositionally biased region" description="Low complexity" evidence="1">
    <location>
        <begin position="249"/>
        <end position="269"/>
    </location>
</feature>
<organism evidence="2 3">
    <name type="scientific">Tanacetum coccineum</name>
    <dbReference type="NCBI Taxonomy" id="301880"/>
    <lineage>
        <taxon>Eukaryota</taxon>
        <taxon>Viridiplantae</taxon>
        <taxon>Streptophyta</taxon>
        <taxon>Embryophyta</taxon>
        <taxon>Tracheophyta</taxon>
        <taxon>Spermatophyta</taxon>
        <taxon>Magnoliopsida</taxon>
        <taxon>eudicotyledons</taxon>
        <taxon>Gunneridae</taxon>
        <taxon>Pentapetalae</taxon>
        <taxon>asterids</taxon>
        <taxon>campanulids</taxon>
        <taxon>Asterales</taxon>
        <taxon>Asteraceae</taxon>
        <taxon>Asteroideae</taxon>
        <taxon>Anthemideae</taxon>
        <taxon>Anthemidinae</taxon>
        <taxon>Tanacetum</taxon>
    </lineage>
</organism>
<feature type="region of interest" description="Disordered" evidence="1">
    <location>
        <begin position="712"/>
        <end position="804"/>
    </location>
</feature>
<evidence type="ECO:0000313" key="3">
    <source>
        <dbReference type="Proteomes" id="UP001151760"/>
    </source>
</evidence>
<feature type="compositionally biased region" description="Polar residues" evidence="1">
    <location>
        <begin position="789"/>
        <end position="804"/>
    </location>
</feature>
<evidence type="ECO:0000313" key="2">
    <source>
        <dbReference type="EMBL" id="GJT41409.1"/>
    </source>
</evidence>
<feature type="compositionally biased region" description="Acidic residues" evidence="1">
    <location>
        <begin position="316"/>
        <end position="333"/>
    </location>
</feature>
<feature type="compositionally biased region" description="Low complexity" evidence="1">
    <location>
        <begin position="775"/>
        <end position="785"/>
    </location>
</feature>
<keyword evidence="3" id="KW-1185">Reference proteome</keyword>
<reference evidence="2" key="1">
    <citation type="journal article" date="2022" name="Int. J. Mol. Sci.">
        <title>Draft Genome of Tanacetum Coccineum: Genomic Comparison of Closely Related Tanacetum-Family Plants.</title>
        <authorList>
            <person name="Yamashiro T."/>
            <person name="Shiraishi A."/>
            <person name="Nakayama K."/>
            <person name="Satake H."/>
        </authorList>
    </citation>
    <scope>NUCLEOTIDE SEQUENCE</scope>
</reference>
<feature type="region of interest" description="Disordered" evidence="1">
    <location>
        <begin position="223"/>
        <end position="433"/>
    </location>
</feature>
<feature type="compositionally biased region" description="Low complexity" evidence="1">
    <location>
        <begin position="750"/>
        <end position="766"/>
    </location>
</feature>
<proteinExistence type="predicted"/>
<reference evidence="2" key="2">
    <citation type="submission" date="2022-01" db="EMBL/GenBank/DDBJ databases">
        <authorList>
            <person name="Yamashiro T."/>
            <person name="Shiraishi A."/>
            <person name="Satake H."/>
            <person name="Nakayama K."/>
        </authorList>
    </citation>
    <scope>NUCLEOTIDE SEQUENCE</scope>
</reference>
<name>A0ABQ5DX33_9ASTR</name>
<dbReference type="Proteomes" id="UP001151760">
    <property type="component" value="Unassembled WGS sequence"/>
</dbReference>
<comment type="caution">
    <text evidence="2">The sequence shown here is derived from an EMBL/GenBank/DDBJ whole genome shotgun (WGS) entry which is preliminary data.</text>
</comment>
<dbReference type="EMBL" id="BQNB010015560">
    <property type="protein sequence ID" value="GJT41409.1"/>
    <property type="molecule type" value="Genomic_DNA"/>
</dbReference>
<protein>
    <submittedName>
        <fullName evidence="2">Uncharacterized protein</fullName>
    </submittedName>
</protein>
<accession>A0ABQ5DX33</accession>
<gene>
    <name evidence="2" type="ORF">Tco_0941274</name>
</gene>
<feature type="compositionally biased region" description="Pro residues" evidence="1">
    <location>
        <begin position="732"/>
        <end position="749"/>
    </location>
</feature>
<feature type="region of interest" description="Disordered" evidence="1">
    <location>
        <begin position="1"/>
        <end position="31"/>
    </location>
</feature>
<sequence>MPYARSQSTANGSKPKPRIHNQKSRNWPASKNSCVMTKTVPIAEHSRNSRMANQRGKIFKTVGLRWVPTGMIFTSSTTKVDCEPPHGSNDDITNQKDFGLVAEKMISEKAGLQGIFIDAKSYALSWKPCQGDSLNLPDHRIHKDGDGDASFQLKSDSLPHAHAQTTKTFHKHQDSRIMKAQELKTKTSAQTLIYKIFLQRYQVYQGRLLASFQDDAKYEYVGQDTRSQVTESPKAAKATKSKTAKQTNPSAPKASKVTKPSKPTPTTTEPSKKDQSKKCKLVKETSNAPSLAKRSKACKVIKQQKPKSPLQLVDEFVNEDVPEQEPIYGDEEADIQRAGKGKEKRHTPTSTEPSGHAKSPSLYAELGLTDSETESDEEVSPEINAGTQDEGQAGPNPGEQVEGQAGPNPGIQNEGHAGSNPSDAEESHPQSSHVVHVGPNLEHMDFEVTNASTQQNPEQMDEEFTTTAYLSVQENLKLPTEDQVILEEPASSVRTLSSLQNLDNELSFTNQFLMEKSQEDEPNKSNTEAEVQSMVTVPIHQDTSSVPPMTTPVIDLTMMQSDSPLLKSTATTSIITTTTTITIQPTPQPQQSTTDLILVRRIGELEEHMADLLQDNLSLGERLDKHGTRLYNLEKLDIHHKVCQDVDEIVTDAVDWAMQAPLRAHFRDLPTVDMKEILQQRMFKDDSYKANNVHKDLYEALQKSLELDYSNQRLADQEEARKKRRKTRDAPRSPPGSPPSQPLPLPPPAGASSAPSTSVASGSSQLLPPPPPPSSGTSGSTLQLGRKVPSSSKTIASAQQSMAWTTSDTRYELTGIAGAQELMNIIE</sequence>
<feature type="compositionally biased region" description="Polar residues" evidence="1">
    <location>
        <begin position="1"/>
        <end position="12"/>
    </location>
</feature>
<feature type="compositionally biased region" description="Basic residues" evidence="1">
    <location>
        <begin position="293"/>
        <end position="305"/>
    </location>
</feature>
<feature type="compositionally biased region" description="Basic and acidic residues" evidence="1">
    <location>
        <begin position="270"/>
        <end position="283"/>
    </location>
</feature>
<evidence type="ECO:0000256" key="1">
    <source>
        <dbReference type="SAM" id="MobiDB-lite"/>
    </source>
</evidence>
<feature type="compositionally biased region" description="Acidic residues" evidence="1">
    <location>
        <begin position="371"/>
        <end position="380"/>
    </location>
</feature>